<dbReference type="Proteomes" id="UP000012174">
    <property type="component" value="Unassembled WGS sequence"/>
</dbReference>
<name>M7SI73_EUTLA</name>
<evidence type="ECO:0000259" key="3">
    <source>
        <dbReference type="Pfam" id="PF17172"/>
    </source>
</evidence>
<evidence type="ECO:0000256" key="2">
    <source>
        <dbReference type="ARBA" id="ARBA00007409"/>
    </source>
</evidence>
<dbReference type="PANTHER" id="PTHR12289:SF41">
    <property type="entry name" value="FAILED AXON CONNECTIONS-RELATED"/>
    <property type="match status" value="1"/>
</dbReference>
<proteinExistence type="inferred from homology"/>
<dbReference type="Pfam" id="PF17172">
    <property type="entry name" value="GST_N_4"/>
    <property type="match status" value="1"/>
</dbReference>
<dbReference type="eggNOG" id="KOG4244">
    <property type="taxonomic scope" value="Eukaryota"/>
</dbReference>
<dbReference type="SFLD" id="SFLDG01200">
    <property type="entry name" value="SUF1.1"/>
    <property type="match status" value="1"/>
</dbReference>
<dbReference type="InterPro" id="IPR026928">
    <property type="entry name" value="FAX/IsoI-like"/>
</dbReference>
<dbReference type="OMA" id="MEYAERI"/>
<dbReference type="GO" id="GO:0005737">
    <property type="term" value="C:cytoplasm"/>
    <property type="evidence" value="ECO:0007669"/>
    <property type="project" value="TreeGrafter"/>
</dbReference>
<sequence length="280" mass="31721">MPATKDQVQTANGSTPDITIFRGWKDPGKYVWSPFVIKLEARLRFAGVRYNVDAGSIKTSPKGKIPYVECSTPSSSNISETTVAQKSLLSDSTLIISTMAEWNTIPDLNAAMQPEDRAKDLGLRALLENKLYHYHGFERWTQNYYTMRDHILWSAPYPVKVIVGLIIYRKTIAMLHGEGTGRFSPEEIAMFRSEIWESFSDLLRASKSKRPDAGNEHPFWVLGGNDPTEVDFVLFGFIVSVLICAAAPDSQKVVKSFPILVEYADRIHDQYFPDYEKWSL</sequence>
<dbReference type="InterPro" id="IPR040079">
    <property type="entry name" value="Glutathione_S-Trfase"/>
</dbReference>
<comment type="similarity">
    <text evidence="1">Belongs to the FAX family.</text>
</comment>
<accession>M7SI73</accession>
<dbReference type="InterPro" id="IPR050931">
    <property type="entry name" value="Mito_Protein_Transport_Metaxin"/>
</dbReference>
<gene>
    <name evidence="4" type="ORF">UCREL1_9171</name>
</gene>
<dbReference type="STRING" id="1287681.M7SI73"/>
<feature type="domain" description="Thioredoxin-like fold" evidence="3">
    <location>
        <begin position="34"/>
        <end position="143"/>
    </location>
</feature>
<dbReference type="InterPro" id="IPR012336">
    <property type="entry name" value="Thioredoxin-like_fold"/>
</dbReference>
<evidence type="ECO:0000313" key="4">
    <source>
        <dbReference type="EMBL" id="EMR63867.1"/>
    </source>
</evidence>
<evidence type="ECO:0000313" key="5">
    <source>
        <dbReference type="Proteomes" id="UP000012174"/>
    </source>
</evidence>
<dbReference type="EMBL" id="KB707151">
    <property type="protein sequence ID" value="EMR63867.1"/>
    <property type="molecule type" value="Genomic_DNA"/>
</dbReference>
<dbReference type="HOGENOM" id="CLU_044137_1_2_1"/>
<reference evidence="5" key="1">
    <citation type="journal article" date="2013" name="Genome Announc.">
        <title>Draft genome sequence of the grapevine dieback fungus Eutypa lata UCR-EL1.</title>
        <authorList>
            <person name="Blanco-Ulate B."/>
            <person name="Rolshausen P.E."/>
            <person name="Cantu D."/>
        </authorList>
    </citation>
    <scope>NUCLEOTIDE SEQUENCE [LARGE SCALE GENOMIC DNA]</scope>
    <source>
        <strain evidence="5">UCR-EL1</strain>
    </source>
</reference>
<dbReference type="SFLD" id="SFLDS00019">
    <property type="entry name" value="Glutathione_Transferase_(cytos"/>
    <property type="match status" value="1"/>
</dbReference>
<dbReference type="SFLD" id="SFLDG01180">
    <property type="entry name" value="SUF1"/>
    <property type="match status" value="1"/>
</dbReference>
<dbReference type="OrthoDB" id="5809458at2759"/>
<organism evidence="4 5">
    <name type="scientific">Eutypa lata (strain UCR-EL1)</name>
    <name type="common">Grapevine dieback disease fungus</name>
    <name type="synonym">Eutypa armeniacae</name>
    <dbReference type="NCBI Taxonomy" id="1287681"/>
    <lineage>
        <taxon>Eukaryota</taxon>
        <taxon>Fungi</taxon>
        <taxon>Dikarya</taxon>
        <taxon>Ascomycota</taxon>
        <taxon>Pezizomycotina</taxon>
        <taxon>Sordariomycetes</taxon>
        <taxon>Xylariomycetidae</taxon>
        <taxon>Xylariales</taxon>
        <taxon>Diatrypaceae</taxon>
        <taxon>Eutypa</taxon>
    </lineage>
</organism>
<comment type="similarity">
    <text evidence="2">Belongs to the GST superfamily.</text>
</comment>
<dbReference type="AlphaFoldDB" id="M7SI73"/>
<evidence type="ECO:0000256" key="1">
    <source>
        <dbReference type="ARBA" id="ARBA00006475"/>
    </source>
</evidence>
<dbReference type="InterPro" id="IPR036282">
    <property type="entry name" value="Glutathione-S-Trfase_C_sf"/>
</dbReference>
<dbReference type="CDD" id="cd03193">
    <property type="entry name" value="GST_C_Metaxin"/>
    <property type="match status" value="1"/>
</dbReference>
<keyword evidence="5" id="KW-1185">Reference proteome</keyword>
<dbReference type="PANTHER" id="PTHR12289">
    <property type="entry name" value="METAXIN RELATED"/>
    <property type="match status" value="1"/>
</dbReference>
<dbReference type="SUPFAM" id="SSF47616">
    <property type="entry name" value="GST C-terminal domain-like"/>
    <property type="match status" value="1"/>
</dbReference>
<dbReference type="KEGG" id="ela:UCREL1_9171"/>
<protein>
    <submittedName>
        <fullName evidence="4">Putative glutathione s-protein</fullName>
    </submittedName>
</protein>